<evidence type="ECO:0000313" key="2">
    <source>
        <dbReference type="EMBL" id="CAK0845789.1"/>
    </source>
</evidence>
<feature type="compositionally biased region" description="Low complexity" evidence="1">
    <location>
        <begin position="80"/>
        <end position="109"/>
    </location>
</feature>
<gene>
    <name evidence="2" type="ORF">PCOR1329_LOCUS39473</name>
</gene>
<protein>
    <submittedName>
        <fullName evidence="2">Uncharacterized protein</fullName>
    </submittedName>
</protein>
<feature type="non-terminal residue" evidence="2">
    <location>
        <position position="1"/>
    </location>
</feature>
<keyword evidence="3" id="KW-1185">Reference proteome</keyword>
<feature type="compositionally biased region" description="Low complexity" evidence="1">
    <location>
        <begin position="240"/>
        <end position="249"/>
    </location>
</feature>
<reference evidence="2" key="1">
    <citation type="submission" date="2023-10" db="EMBL/GenBank/DDBJ databases">
        <authorList>
            <person name="Chen Y."/>
            <person name="Shah S."/>
            <person name="Dougan E. K."/>
            <person name="Thang M."/>
            <person name="Chan C."/>
        </authorList>
    </citation>
    <scope>NUCLEOTIDE SEQUENCE [LARGE SCALE GENOMIC DNA]</scope>
</reference>
<proteinExistence type="predicted"/>
<comment type="caution">
    <text evidence="2">The sequence shown here is derived from an EMBL/GenBank/DDBJ whole genome shotgun (WGS) entry which is preliminary data.</text>
</comment>
<organism evidence="2 3">
    <name type="scientific">Prorocentrum cordatum</name>
    <dbReference type="NCBI Taxonomy" id="2364126"/>
    <lineage>
        <taxon>Eukaryota</taxon>
        <taxon>Sar</taxon>
        <taxon>Alveolata</taxon>
        <taxon>Dinophyceae</taxon>
        <taxon>Prorocentrales</taxon>
        <taxon>Prorocentraceae</taxon>
        <taxon>Prorocentrum</taxon>
    </lineage>
</organism>
<feature type="compositionally biased region" description="Basic residues" evidence="1">
    <location>
        <begin position="213"/>
        <end position="223"/>
    </location>
</feature>
<evidence type="ECO:0000256" key="1">
    <source>
        <dbReference type="SAM" id="MobiDB-lite"/>
    </source>
</evidence>
<feature type="compositionally biased region" description="Low complexity" evidence="1">
    <location>
        <begin position="286"/>
        <end position="299"/>
    </location>
</feature>
<sequence>GHARPNPCPGPLLACSREEGRTVQGAAARREPFQHSTGAPPGCCYLGAHSALDGTALQAVQQRPVGRPGRRGGHTELHDGPQQPQQPRRVVRPRLGGPRQRPGAAAEGPGAVGGGRRRGAAGRGRRRRHAPSRARLPRQGSWRRRARRFAYAAGRGPLRPPGGARGARALADSRRLWKGGSLRGRRGEPAQPAVRRGGAGERARGAEGGGGRGRSRPGARRGRGPAGGRRPRQREPLPQPAACRAVAARRPARGAEGRGRALPERGLQAGGSSSRADPGRARHVPAATGAGAAARGAEP</sequence>
<feature type="non-terminal residue" evidence="2">
    <location>
        <position position="299"/>
    </location>
</feature>
<dbReference type="Proteomes" id="UP001189429">
    <property type="component" value="Unassembled WGS sequence"/>
</dbReference>
<feature type="compositionally biased region" description="Basic and acidic residues" evidence="1">
    <location>
        <begin position="253"/>
        <end position="263"/>
    </location>
</feature>
<evidence type="ECO:0000313" key="3">
    <source>
        <dbReference type="Proteomes" id="UP001189429"/>
    </source>
</evidence>
<dbReference type="EMBL" id="CAUYUJ010014766">
    <property type="protein sequence ID" value="CAK0845789.1"/>
    <property type="molecule type" value="Genomic_DNA"/>
</dbReference>
<accession>A0ABN9TIM0</accession>
<feature type="compositionally biased region" description="Basic residues" evidence="1">
    <location>
        <begin position="115"/>
        <end position="148"/>
    </location>
</feature>
<feature type="compositionally biased region" description="Pro residues" evidence="1">
    <location>
        <begin position="1"/>
        <end position="10"/>
    </location>
</feature>
<feature type="region of interest" description="Disordered" evidence="1">
    <location>
        <begin position="1"/>
        <end position="299"/>
    </location>
</feature>
<name>A0ABN9TIM0_9DINO</name>